<evidence type="ECO:0000313" key="2">
    <source>
        <dbReference type="EMBL" id="SHN80252.1"/>
    </source>
</evidence>
<protein>
    <recommendedName>
        <fullName evidence="4">Copper binding protein CusF</fullName>
    </recommendedName>
</protein>
<keyword evidence="3" id="KW-1185">Reference proteome</keyword>
<evidence type="ECO:0008006" key="4">
    <source>
        <dbReference type="Google" id="ProtNLM"/>
    </source>
</evidence>
<dbReference type="Pfam" id="PF19649">
    <property type="entry name" value="DUF6152"/>
    <property type="match status" value="1"/>
</dbReference>
<dbReference type="OrthoDB" id="512581at2"/>
<evidence type="ECO:0000256" key="1">
    <source>
        <dbReference type="SAM" id="SignalP"/>
    </source>
</evidence>
<keyword evidence="1" id="KW-0732">Signal</keyword>
<reference evidence="3" key="1">
    <citation type="submission" date="2016-11" db="EMBL/GenBank/DDBJ databases">
        <authorList>
            <person name="Varghese N."/>
            <person name="Submissions S."/>
        </authorList>
    </citation>
    <scope>NUCLEOTIDE SEQUENCE [LARGE SCALE GENOMIC DNA]</scope>
    <source>
        <strain evidence="3">GAS401</strain>
    </source>
</reference>
<dbReference type="RefSeq" id="WP_156898603.1">
    <property type="nucleotide sequence ID" value="NZ_LT670849.1"/>
</dbReference>
<feature type="signal peptide" evidence="1">
    <location>
        <begin position="1"/>
        <end position="18"/>
    </location>
</feature>
<proteinExistence type="predicted"/>
<sequence length="141" mass="15500">MRNVLKLFGAFAFVAVLAGGISQVAAHHSAAMFDFTKMLKLKGKVVEMRWVNPHVTITITGSPSADEAPADWLMETTSPGNLTRVGGWRRDIIKPGDEIEVTFHPEREAGKKSGLLREMKLLSTGEVFPANIRDQEKPGLE</sequence>
<dbReference type="AlphaFoldDB" id="A0A1M7UAZ6"/>
<dbReference type="EMBL" id="LT670849">
    <property type="protein sequence ID" value="SHN80252.1"/>
    <property type="molecule type" value="Genomic_DNA"/>
</dbReference>
<dbReference type="Proteomes" id="UP000184096">
    <property type="component" value="Chromosome I"/>
</dbReference>
<name>A0A1M7UAZ6_9BRAD</name>
<evidence type="ECO:0000313" key="3">
    <source>
        <dbReference type="Proteomes" id="UP000184096"/>
    </source>
</evidence>
<accession>A0A1M7UAZ6</accession>
<feature type="chain" id="PRO_5013291785" description="Copper binding protein CusF" evidence="1">
    <location>
        <begin position="19"/>
        <end position="141"/>
    </location>
</feature>
<gene>
    <name evidence="2" type="ORF">SAMN05444170_4250</name>
</gene>
<dbReference type="InterPro" id="IPR046150">
    <property type="entry name" value="DUF6152"/>
</dbReference>
<organism evidence="2 3">
    <name type="scientific">Bradyrhizobium erythrophlei</name>
    <dbReference type="NCBI Taxonomy" id="1437360"/>
    <lineage>
        <taxon>Bacteria</taxon>
        <taxon>Pseudomonadati</taxon>
        <taxon>Pseudomonadota</taxon>
        <taxon>Alphaproteobacteria</taxon>
        <taxon>Hyphomicrobiales</taxon>
        <taxon>Nitrobacteraceae</taxon>
        <taxon>Bradyrhizobium</taxon>
    </lineage>
</organism>